<dbReference type="InterPro" id="IPR036249">
    <property type="entry name" value="Thioredoxin-like_sf"/>
</dbReference>
<comment type="cofactor">
    <cofactor evidence="2">
        <name>[4Fe-4S] cluster</name>
        <dbReference type="ChEBI" id="CHEBI:49883"/>
    </cofactor>
</comment>
<dbReference type="PANTHER" id="PTHR43578:SF3">
    <property type="entry name" value="NADH-QUINONE OXIDOREDUCTASE SUBUNIT F"/>
    <property type="match status" value="1"/>
</dbReference>
<dbReference type="SUPFAM" id="SSF52833">
    <property type="entry name" value="Thioredoxin-like"/>
    <property type="match status" value="1"/>
</dbReference>
<evidence type="ECO:0000259" key="8">
    <source>
        <dbReference type="SMART" id="SM00928"/>
    </source>
</evidence>
<gene>
    <name evidence="9" type="ORF">A2W18_14645</name>
</gene>
<dbReference type="EMBL" id="MFSP01000182">
    <property type="protein sequence ID" value="OGI62188.1"/>
    <property type="molecule type" value="Genomic_DNA"/>
</dbReference>
<dbReference type="Pfam" id="PF01257">
    <property type="entry name" value="2Fe-2S_thioredx"/>
    <property type="match status" value="1"/>
</dbReference>
<evidence type="ECO:0000256" key="6">
    <source>
        <dbReference type="ARBA" id="ARBA00023004"/>
    </source>
</evidence>
<dbReference type="GO" id="GO:0010181">
    <property type="term" value="F:FMN binding"/>
    <property type="evidence" value="ECO:0007669"/>
    <property type="project" value="InterPro"/>
</dbReference>
<keyword evidence="6" id="KW-0408">Iron</keyword>
<evidence type="ECO:0000313" key="10">
    <source>
        <dbReference type="Proteomes" id="UP000179076"/>
    </source>
</evidence>
<feature type="domain" description="NADH-ubiquinone oxidoreductase 51kDa subunit iron-sulphur binding" evidence="8">
    <location>
        <begin position="447"/>
        <end position="491"/>
    </location>
</feature>
<dbReference type="SUPFAM" id="SSF142984">
    <property type="entry name" value="Nqo1 middle domain-like"/>
    <property type="match status" value="1"/>
</dbReference>
<dbReference type="SUPFAM" id="SSF142019">
    <property type="entry name" value="Nqo1 FMN-binding domain-like"/>
    <property type="match status" value="1"/>
</dbReference>
<evidence type="ECO:0000256" key="1">
    <source>
        <dbReference type="ARBA" id="ARBA00001917"/>
    </source>
</evidence>
<dbReference type="Gene3D" id="1.20.1440.230">
    <property type="entry name" value="NADH-ubiquinone oxidoreductase 51kDa subunit, iron-sulphur binding domain"/>
    <property type="match status" value="1"/>
</dbReference>
<keyword evidence="7" id="KW-0411">Iron-sulfur</keyword>
<dbReference type="InterPro" id="IPR019575">
    <property type="entry name" value="Nuop51_4Fe4S-bd"/>
</dbReference>
<keyword evidence="4" id="KW-0004">4Fe-4S</keyword>
<dbReference type="AlphaFoldDB" id="A0A1F6UXW4"/>
<proteinExistence type="inferred from homology"/>
<dbReference type="SUPFAM" id="SSF140490">
    <property type="entry name" value="Nqo1C-terminal domain-like"/>
    <property type="match status" value="1"/>
</dbReference>
<dbReference type="Gene3D" id="3.40.50.11540">
    <property type="entry name" value="NADH-ubiquinone oxidoreductase 51kDa subunit"/>
    <property type="match status" value="1"/>
</dbReference>
<evidence type="ECO:0000256" key="3">
    <source>
        <dbReference type="ARBA" id="ARBA00007523"/>
    </source>
</evidence>
<dbReference type="Pfam" id="PF10589">
    <property type="entry name" value="NADH_4Fe-4S"/>
    <property type="match status" value="1"/>
</dbReference>
<accession>A0A1F6UXW4</accession>
<evidence type="ECO:0000256" key="7">
    <source>
        <dbReference type="ARBA" id="ARBA00023014"/>
    </source>
</evidence>
<dbReference type="GO" id="GO:0046872">
    <property type="term" value="F:metal ion binding"/>
    <property type="evidence" value="ECO:0007669"/>
    <property type="project" value="UniProtKB-KW"/>
</dbReference>
<dbReference type="Gene3D" id="3.40.30.10">
    <property type="entry name" value="Glutaredoxin"/>
    <property type="match status" value="1"/>
</dbReference>
<sequence>MMHLQDRHGAVTDTMLRELSLSERVPLQHLEGLRGFYPVFRSAPAQRRQVQVCRDIACLMHGGSNFCELLKAAFAGADAIDVEEVSCVGRCDTAPAVLVGEVPVSGSVTEIAQWATGKKPLPAHEPTASPRHWPTDPYADGKSRYGALRDHVASTDDRKHDALIQTLKDADLRGLGGAAFPTGMKWELTRKADGAPKYVICNADESEPGTFKDRVLLEELPHLLIEAMALAGWTIGATQGIVYLRHEYAKEQKALQREIDNARAIGALGKNIFGSATDFDIEIFVSPGGYILGEETALLEALEDKRGEPRNKPPFPTNHGLWGKPTLMNNVETFCAIPIILARGAGWWSTQGRRGYKGLKYMCVSGDVVSPGVYCVPWGTSVSELLDLCGGMADGKNLYAFSPGGASTNILPATKRDVALDFKALQDAGSSLGTGAMVFIAEGRDLLELAMSEVKFFRNESCGKCVPCRVGSHKAVELVESAMAGRPAANLVELLADLNSTLVQTSICGLGQVALAPVMSVINNFPDDIRPKLGADAVKESR</sequence>
<evidence type="ECO:0000313" key="9">
    <source>
        <dbReference type="EMBL" id="OGI62188.1"/>
    </source>
</evidence>
<name>A0A1F6UXW4_9PROT</name>
<dbReference type="PROSITE" id="PS00645">
    <property type="entry name" value="COMPLEX1_51K_2"/>
    <property type="match status" value="1"/>
</dbReference>
<dbReference type="InterPro" id="IPR037207">
    <property type="entry name" value="Nuop51_4Fe4S-bd_sf"/>
</dbReference>
<dbReference type="InterPro" id="IPR019554">
    <property type="entry name" value="Soluble_ligand-bd"/>
</dbReference>
<dbReference type="GO" id="GO:0008137">
    <property type="term" value="F:NADH dehydrogenase (ubiquinone) activity"/>
    <property type="evidence" value="ECO:0007669"/>
    <property type="project" value="InterPro"/>
</dbReference>
<keyword evidence="5" id="KW-0479">Metal-binding</keyword>
<dbReference type="FunFam" id="3.40.50.11540:FF:000001">
    <property type="entry name" value="NADH dehydrogenase [ubiquinone] flavoprotein 1, mitochondrial"/>
    <property type="match status" value="1"/>
</dbReference>
<dbReference type="InterPro" id="IPR011538">
    <property type="entry name" value="Nuo51_FMN-bd"/>
</dbReference>
<dbReference type="InterPro" id="IPR001949">
    <property type="entry name" value="NADH-UbQ_OxRdtase_51kDa_CS"/>
</dbReference>
<dbReference type="PANTHER" id="PTHR43578">
    <property type="entry name" value="NADH-QUINONE OXIDOREDUCTASE SUBUNIT F"/>
    <property type="match status" value="1"/>
</dbReference>
<reference evidence="9 10" key="1">
    <citation type="journal article" date="2016" name="Nat. Commun.">
        <title>Thousands of microbial genomes shed light on interconnected biogeochemical processes in an aquifer system.</title>
        <authorList>
            <person name="Anantharaman K."/>
            <person name="Brown C.T."/>
            <person name="Hug L.A."/>
            <person name="Sharon I."/>
            <person name="Castelle C.J."/>
            <person name="Probst A.J."/>
            <person name="Thomas B.C."/>
            <person name="Singh A."/>
            <person name="Wilkins M.J."/>
            <person name="Karaoz U."/>
            <person name="Brodie E.L."/>
            <person name="Williams K.H."/>
            <person name="Hubbard S.S."/>
            <person name="Banfield J.F."/>
        </authorList>
    </citation>
    <scope>NUCLEOTIDE SEQUENCE [LARGE SCALE GENOMIC DNA]</scope>
</reference>
<dbReference type="InterPro" id="IPR037225">
    <property type="entry name" value="Nuo51_FMN-bd_sf"/>
</dbReference>
<comment type="similarity">
    <text evidence="3">Belongs to the complex I 51 kDa subunit family.</text>
</comment>
<comment type="caution">
    <text evidence="9">The sequence shown here is derived from an EMBL/GenBank/DDBJ whole genome shotgun (WGS) entry which is preliminary data.</text>
</comment>
<evidence type="ECO:0000256" key="5">
    <source>
        <dbReference type="ARBA" id="ARBA00022723"/>
    </source>
</evidence>
<protein>
    <recommendedName>
        <fullName evidence="8">NADH-ubiquinone oxidoreductase 51kDa subunit iron-sulphur binding domain-containing protein</fullName>
    </recommendedName>
</protein>
<organism evidence="9 10">
    <name type="scientific">Candidatus Muproteobacteria bacterium RBG_16_60_9</name>
    <dbReference type="NCBI Taxonomy" id="1817755"/>
    <lineage>
        <taxon>Bacteria</taxon>
        <taxon>Pseudomonadati</taxon>
        <taxon>Pseudomonadota</taxon>
        <taxon>Candidatus Muproteobacteria</taxon>
    </lineage>
</organism>
<comment type="cofactor">
    <cofactor evidence="1">
        <name>FMN</name>
        <dbReference type="ChEBI" id="CHEBI:58210"/>
    </cofactor>
</comment>
<dbReference type="Pfam" id="PF10531">
    <property type="entry name" value="SLBB"/>
    <property type="match status" value="1"/>
</dbReference>
<dbReference type="Pfam" id="PF01512">
    <property type="entry name" value="Complex1_51K"/>
    <property type="match status" value="1"/>
</dbReference>
<dbReference type="Gene3D" id="3.10.20.600">
    <property type="match status" value="1"/>
</dbReference>
<evidence type="ECO:0000256" key="4">
    <source>
        <dbReference type="ARBA" id="ARBA00022485"/>
    </source>
</evidence>
<dbReference type="SMART" id="SM00928">
    <property type="entry name" value="NADH_4Fe-4S"/>
    <property type="match status" value="1"/>
</dbReference>
<evidence type="ECO:0000256" key="2">
    <source>
        <dbReference type="ARBA" id="ARBA00001966"/>
    </source>
</evidence>
<dbReference type="Proteomes" id="UP000179076">
    <property type="component" value="Unassembled WGS sequence"/>
</dbReference>
<dbReference type="GO" id="GO:0051539">
    <property type="term" value="F:4 iron, 4 sulfur cluster binding"/>
    <property type="evidence" value="ECO:0007669"/>
    <property type="project" value="UniProtKB-KW"/>
</dbReference>